<reference evidence="4" key="1">
    <citation type="journal article" date="2021" name="Curr. Microbiol.">
        <title>Complete genome of nocamycin-producing strain Saccharothrix syringae NRRL B-16468 reveals the biosynthetic potential for secondary metabolites.</title>
        <authorList>
            <person name="Mo X."/>
            <person name="Yang S."/>
        </authorList>
    </citation>
    <scope>NUCLEOTIDE SEQUENCE [LARGE SCALE GENOMIC DNA]</scope>
    <source>
        <strain evidence="4">ATCC 51364 / DSM 43886 / JCM 6844 / KCTC 9398 / NBRC 14523 / NRRL B-16468 / INA 2240</strain>
    </source>
</reference>
<dbReference type="OrthoDB" id="3826383at2"/>
<dbReference type="Pfam" id="PF00376">
    <property type="entry name" value="MerR"/>
    <property type="match status" value="1"/>
</dbReference>
<evidence type="ECO:0000313" key="4">
    <source>
        <dbReference type="Proteomes" id="UP000325787"/>
    </source>
</evidence>
<dbReference type="GO" id="GO:0003677">
    <property type="term" value="F:DNA binding"/>
    <property type="evidence" value="ECO:0007669"/>
    <property type="project" value="UniProtKB-KW"/>
</dbReference>
<dbReference type="Pfam" id="PF13411">
    <property type="entry name" value="MerR_1"/>
    <property type="match status" value="1"/>
</dbReference>
<dbReference type="KEGG" id="ssyi:EKG83_25965"/>
<dbReference type="InterPro" id="IPR009061">
    <property type="entry name" value="DNA-bd_dom_put_sf"/>
</dbReference>
<dbReference type="SUPFAM" id="SSF46955">
    <property type="entry name" value="Putative DNA-binding domain"/>
    <property type="match status" value="2"/>
</dbReference>
<protein>
    <submittedName>
        <fullName evidence="3">MerR family transcriptional regulator</fullName>
    </submittedName>
</protein>
<dbReference type="RefSeq" id="WP_033433574.1">
    <property type="nucleotide sequence ID" value="NZ_CP034550.1"/>
</dbReference>
<accession>A0A5Q0H2E3</accession>
<feature type="domain" description="HTH merR-type" evidence="2">
    <location>
        <begin position="126"/>
        <end position="194"/>
    </location>
</feature>
<evidence type="ECO:0000259" key="2">
    <source>
        <dbReference type="PROSITE" id="PS50937"/>
    </source>
</evidence>
<gene>
    <name evidence="3" type="ORF">EKG83_25965</name>
</gene>
<dbReference type="AlphaFoldDB" id="A0A5Q0H2E3"/>
<evidence type="ECO:0000313" key="3">
    <source>
        <dbReference type="EMBL" id="QFZ20406.1"/>
    </source>
</evidence>
<dbReference type="SMART" id="SM00422">
    <property type="entry name" value="HTH_MERR"/>
    <property type="match status" value="2"/>
</dbReference>
<feature type="domain" description="HTH merR-type" evidence="2">
    <location>
        <begin position="7"/>
        <end position="50"/>
    </location>
</feature>
<dbReference type="EMBL" id="CP034550">
    <property type="protein sequence ID" value="QFZ20406.1"/>
    <property type="molecule type" value="Genomic_DNA"/>
</dbReference>
<organism evidence="3 4">
    <name type="scientific">Saccharothrix syringae</name>
    <name type="common">Nocardiopsis syringae</name>
    <dbReference type="NCBI Taxonomy" id="103733"/>
    <lineage>
        <taxon>Bacteria</taxon>
        <taxon>Bacillati</taxon>
        <taxon>Actinomycetota</taxon>
        <taxon>Actinomycetes</taxon>
        <taxon>Pseudonocardiales</taxon>
        <taxon>Pseudonocardiaceae</taxon>
        <taxon>Saccharothrix</taxon>
    </lineage>
</organism>
<keyword evidence="1" id="KW-0238">DNA-binding</keyword>
<sequence>MSKDGTTLRPVDLARAAGISTQQVRNYLDAGVLPPAERSEFGYRRFEERHRQALLTFRMLGRGYGWDAAQSMMLAAHAGDIARTLDLVDLGHVRMHEQRQSLQAVAEALEAVAESAQQTPPVPRTGMRIREVANRLAVRPSALRVWESAGLLTPVRDADGHRRYTATDVRDAQVISMLRRGRHSLPQVKSIMEHFRRTLSSEALREAVHRQRAALTQRAMAMLEGTAMLHRYITEHLTDQAPAG</sequence>
<dbReference type="PROSITE" id="PS50937">
    <property type="entry name" value="HTH_MERR_2"/>
    <property type="match status" value="2"/>
</dbReference>
<name>A0A5Q0H2E3_SACSY</name>
<dbReference type="InterPro" id="IPR000551">
    <property type="entry name" value="MerR-type_HTH_dom"/>
</dbReference>
<dbReference type="Gene3D" id="1.10.1660.10">
    <property type="match status" value="2"/>
</dbReference>
<keyword evidence="4" id="KW-1185">Reference proteome</keyword>
<proteinExistence type="predicted"/>
<dbReference type="GO" id="GO:0003700">
    <property type="term" value="F:DNA-binding transcription factor activity"/>
    <property type="evidence" value="ECO:0007669"/>
    <property type="project" value="InterPro"/>
</dbReference>
<dbReference type="PANTHER" id="PTHR30204:SF93">
    <property type="entry name" value="HTH MERR-TYPE DOMAIN-CONTAINING PROTEIN"/>
    <property type="match status" value="1"/>
</dbReference>
<evidence type="ECO:0000256" key="1">
    <source>
        <dbReference type="ARBA" id="ARBA00023125"/>
    </source>
</evidence>
<dbReference type="Proteomes" id="UP000325787">
    <property type="component" value="Chromosome"/>
</dbReference>
<dbReference type="PANTHER" id="PTHR30204">
    <property type="entry name" value="REDOX-CYCLING DRUG-SENSING TRANSCRIPTIONAL ACTIVATOR SOXR"/>
    <property type="match status" value="1"/>
</dbReference>
<dbReference type="InterPro" id="IPR047057">
    <property type="entry name" value="MerR_fam"/>
</dbReference>